<gene>
    <name evidence="1" type="ORF">GCM10023226_43530</name>
</gene>
<protein>
    <recommendedName>
        <fullName evidence="3">WXG100 family type VII secretion target</fullName>
    </recommendedName>
</protein>
<dbReference type="EMBL" id="BAABIM010000006">
    <property type="protein sequence ID" value="GAA4699954.1"/>
    <property type="molecule type" value="Genomic_DNA"/>
</dbReference>
<name>A0ABP8X383_9ACTN</name>
<dbReference type="Proteomes" id="UP001500621">
    <property type="component" value="Unassembled WGS sequence"/>
</dbReference>
<reference evidence="2" key="1">
    <citation type="journal article" date="2019" name="Int. J. Syst. Evol. Microbiol.">
        <title>The Global Catalogue of Microorganisms (GCM) 10K type strain sequencing project: providing services to taxonomists for standard genome sequencing and annotation.</title>
        <authorList>
            <consortium name="The Broad Institute Genomics Platform"/>
            <consortium name="The Broad Institute Genome Sequencing Center for Infectious Disease"/>
            <person name="Wu L."/>
            <person name="Ma J."/>
        </authorList>
    </citation>
    <scope>NUCLEOTIDE SEQUENCE [LARGE SCALE GENOMIC DNA]</scope>
    <source>
        <strain evidence="2">JCM 18127</strain>
    </source>
</reference>
<sequence length="383" mass="41661">MVNAAGDGGGGGAVIHRLEPLFAEIADLLGQLAGNEITRVLLEAEANKPLEYPWTRVQSTFTIPGDYSFSLDMPLVTLQPASEEGMTSPVSDEDRRRELQELIDSTWEKTRTHWSASDIPSQYRSISQQVWEPVTSPMAQGAESLGELTRWLAEQLQAEAGWVTGSDPAAPDWLRNLTHHWPATSQGAQSFQAFWNDVNEKCGLYLHVAARLATTAAQVTTTISDFQFNLYEATEKARDQCKVALQQWQAWKSDSGSWPTGEMKDNPDKALLGHASYATGVASLYGPQAVVAGPLSVLFGTLSYVVPSKVHVMKAATAATADDIHAGFLEDLATIHENLQGTFDELRELPPNDESSLGATGFADVVADAQANHRDWKAPAVNL</sequence>
<dbReference type="RefSeq" id="WP_345273300.1">
    <property type="nucleotide sequence ID" value="NZ_BAABIM010000006.1"/>
</dbReference>
<comment type="caution">
    <text evidence="1">The sequence shown here is derived from an EMBL/GenBank/DDBJ whole genome shotgun (WGS) entry which is preliminary data.</text>
</comment>
<proteinExistence type="predicted"/>
<keyword evidence="2" id="KW-1185">Reference proteome</keyword>
<evidence type="ECO:0000313" key="1">
    <source>
        <dbReference type="EMBL" id="GAA4699954.1"/>
    </source>
</evidence>
<evidence type="ECO:0008006" key="3">
    <source>
        <dbReference type="Google" id="ProtNLM"/>
    </source>
</evidence>
<evidence type="ECO:0000313" key="2">
    <source>
        <dbReference type="Proteomes" id="UP001500621"/>
    </source>
</evidence>
<accession>A0ABP8X383</accession>
<organism evidence="1 2">
    <name type="scientific">Nocardioides nanhaiensis</name>
    <dbReference type="NCBI Taxonomy" id="1476871"/>
    <lineage>
        <taxon>Bacteria</taxon>
        <taxon>Bacillati</taxon>
        <taxon>Actinomycetota</taxon>
        <taxon>Actinomycetes</taxon>
        <taxon>Propionibacteriales</taxon>
        <taxon>Nocardioidaceae</taxon>
        <taxon>Nocardioides</taxon>
    </lineage>
</organism>